<accession>A0A0E1W199</accession>
<keyword evidence="1" id="KW-1133">Transmembrane helix</keyword>
<dbReference type="HOGENOM" id="CLU_793831_0_0_4"/>
<sequence length="349" mass="37804">MFFCYVLFLIFYWSPAIVLQWGTYGMFDDAVPMWYKALRLIVPAYGLVVLARQPCYTPAHLLYFVFGAWCVLVSGDLATSVNVLVFCATLVIMKGVRIDAAALRRVILAALPFVYGMGLLEVFGVFVSAHTYGSELRVVSTFGGPNNAGIIFSSWALYFIIEFRNARRLRDLGHAAACVSFVVLTGSLSAAVALAACAFVLNGYLIVPAVLVVVPTFLINDFFMLKLSYLMATLNGQGETTGSFSDRVENVATIARVAGDNVVNLIVGSGLHSESDYLSVLGQFGVVGLILFICVLLTLPRSLFMLLGLLQSLVTPFFFSFPSFPLIALLAAGEVAAEARKRAPRPAPG</sequence>
<feature type="transmembrane region" description="Helical" evidence="1">
    <location>
        <begin position="175"/>
        <end position="201"/>
    </location>
</feature>
<feature type="transmembrane region" description="Helical" evidence="1">
    <location>
        <begin position="105"/>
        <end position="127"/>
    </location>
</feature>
<reference evidence="2" key="1">
    <citation type="submission" date="2009-05" db="EMBL/GenBank/DDBJ databases">
        <authorList>
            <person name="Harkins D.M."/>
            <person name="DeShazer D."/>
            <person name="Woods D.E."/>
            <person name="Brinkac L.M."/>
            <person name="Brown K.A."/>
            <person name="Hung G.C."/>
            <person name="Tuanyok A."/>
            <person name="Zhang B."/>
            <person name="Nierman W.C."/>
        </authorList>
    </citation>
    <scope>NUCLEOTIDE SEQUENCE [LARGE SCALE GENOMIC DNA]</scope>
    <source>
        <strain evidence="2">1710a</strain>
    </source>
</reference>
<dbReference type="Proteomes" id="UP000001812">
    <property type="component" value="Chromosome II"/>
</dbReference>
<feature type="transmembrane region" description="Helical" evidence="1">
    <location>
        <begin position="207"/>
        <end position="225"/>
    </location>
</feature>
<feature type="transmembrane region" description="Helical" evidence="1">
    <location>
        <begin position="6"/>
        <end position="27"/>
    </location>
</feature>
<name>A0A0E1W199_BURPE</name>
<dbReference type="AlphaFoldDB" id="A0A0E1W199"/>
<organism evidence="2">
    <name type="scientific">Burkholderia pseudomallei 1710a</name>
    <dbReference type="NCBI Taxonomy" id="320371"/>
    <lineage>
        <taxon>Bacteria</taxon>
        <taxon>Pseudomonadati</taxon>
        <taxon>Pseudomonadota</taxon>
        <taxon>Betaproteobacteria</taxon>
        <taxon>Burkholderiales</taxon>
        <taxon>Burkholderiaceae</taxon>
        <taxon>Burkholderia</taxon>
        <taxon>pseudomallei group</taxon>
    </lineage>
</organism>
<gene>
    <name evidence="2" type="ORF">BURPS1710A_A3075</name>
</gene>
<evidence type="ECO:0000313" key="2">
    <source>
        <dbReference type="EMBL" id="EET03422.1"/>
    </source>
</evidence>
<feature type="transmembrane region" description="Helical" evidence="1">
    <location>
        <begin position="277"/>
        <end position="299"/>
    </location>
</feature>
<keyword evidence="1" id="KW-0472">Membrane</keyword>
<protein>
    <submittedName>
        <fullName evidence="2">Putative membrane protein</fullName>
    </submittedName>
</protein>
<dbReference type="RefSeq" id="WP_004529935.1">
    <property type="nucleotide sequence ID" value="NZ_CM000833.1"/>
</dbReference>
<dbReference type="EMBL" id="CM000833">
    <property type="protein sequence ID" value="EET03422.1"/>
    <property type="molecule type" value="Genomic_DNA"/>
</dbReference>
<keyword evidence="1" id="KW-0812">Transmembrane</keyword>
<feature type="transmembrane region" description="Helical" evidence="1">
    <location>
        <begin position="147"/>
        <end position="163"/>
    </location>
</feature>
<proteinExistence type="predicted"/>
<evidence type="ECO:0000256" key="1">
    <source>
        <dbReference type="SAM" id="Phobius"/>
    </source>
</evidence>
<feature type="transmembrane region" description="Helical" evidence="1">
    <location>
        <begin position="63"/>
        <end position="93"/>
    </location>
</feature>
<feature type="transmembrane region" description="Helical" evidence="1">
    <location>
        <begin position="305"/>
        <end position="332"/>
    </location>
</feature>